<dbReference type="EMBL" id="AKKV01000036">
    <property type="protein sequence ID" value="EIT84378.1"/>
    <property type="molecule type" value="Genomic_DNA"/>
</dbReference>
<evidence type="ECO:0000313" key="4">
    <source>
        <dbReference type="Proteomes" id="UP000004080"/>
    </source>
</evidence>
<dbReference type="eggNOG" id="COG0388">
    <property type="taxonomic scope" value="Bacteria"/>
</dbReference>
<reference evidence="3 4" key="1">
    <citation type="journal article" date="2012" name="J. Bacteriol.">
        <title>Genome of Bacillus macauensis ZFHKF-1, a Long-Chain-Forming Bacterium.</title>
        <authorList>
            <person name="Cai L."/>
            <person name="Zhang T."/>
        </authorList>
    </citation>
    <scope>NUCLEOTIDE SEQUENCE [LARGE SCALE GENOMIC DNA]</scope>
    <source>
        <strain evidence="3 4">ZFHKF-1</strain>
    </source>
</reference>
<dbReference type="GO" id="GO:0016811">
    <property type="term" value="F:hydrolase activity, acting on carbon-nitrogen (but not peptide) bonds, in linear amides"/>
    <property type="evidence" value="ECO:0007669"/>
    <property type="project" value="UniProtKB-ARBA"/>
</dbReference>
<evidence type="ECO:0000259" key="2">
    <source>
        <dbReference type="PROSITE" id="PS50263"/>
    </source>
</evidence>
<gene>
    <name evidence="3" type="ORF">A374_16368</name>
</gene>
<dbReference type="Proteomes" id="UP000004080">
    <property type="component" value="Unassembled WGS sequence"/>
</dbReference>
<comment type="caution">
    <text evidence="3">The sequence shown here is derived from an EMBL/GenBank/DDBJ whole genome shotgun (WGS) entry which is preliminary data.</text>
</comment>
<dbReference type="RefSeq" id="WP_007203346.1">
    <property type="nucleotide sequence ID" value="NZ_AKKV01000036.1"/>
</dbReference>
<keyword evidence="4" id="KW-1185">Reference proteome</keyword>
<proteinExistence type="predicted"/>
<name>I8UC57_9BACL</name>
<dbReference type="PATRIC" id="fig|1196324.3.peg.3348"/>
<feature type="domain" description="CN hydrolase" evidence="2">
    <location>
        <begin position="4"/>
        <end position="268"/>
    </location>
</feature>
<protein>
    <submittedName>
        <fullName evidence="3">Carbon-nitrogen hydrolase</fullName>
    </submittedName>
</protein>
<sequence length="305" mass="33892">MSSIVVATSQFPVSADVLRNTEEVLRQMAAAKAQGAHVIHFPEGALSGYAGVDCPTFAALDWALLKSCTEEVMLAARHLGIWVLVGSAHPLLPPHKPRNCVYVITDEGTLLDRYDKMFCAGQDEAHGDLAHYSSGNYFCVFSIGDCVCGVQICHDYRYPELYRVYKQRGVDVMFHSYHAGNIPQARLFDMEQCVPPVLRAYNTGSTYPELTMPATMVSYAANHYMWISCSNSSAKTSCWGAFIVQPDGVIAGKLAKHEEGFCLTTIDLQQAYYDSTAAWRDRPGKNMFYSGTLVTDQRSRNRQQL</sequence>
<evidence type="ECO:0000313" key="3">
    <source>
        <dbReference type="EMBL" id="EIT84378.1"/>
    </source>
</evidence>
<dbReference type="PANTHER" id="PTHR43674:SF2">
    <property type="entry name" value="BETA-UREIDOPROPIONASE"/>
    <property type="match status" value="1"/>
</dbReference>
<dbReference type="InterPro" id="IPR036526">
    <property type="entry name" value="C-N_Hydrolase_sf"/>
</dbReference>
<dbReference type="InterPro" id="IPR050345">
    <property type="entry name" value="Aliph_Amidase/BUP"/>
</dbReference>
<dbReference type="Gene3D" id="3.60.110.10">
    <property type="entry name" value="Carbon-nitrogen hydrolase"/>
    <property type="match status" value="1"/>
</dbReference>
<dbReference type="AlphaFoldDB" id="I8UC57"/>
<dbReference type="PROSITE" id="PS50263">
    <property type="entry name" value="CN_HYDROLASE"/>
    <property type="match status" value="1"/>
</dbReference>
<dbReference type="Pfam" id="PF00795">
    <property type="entry name" value="CN_hydrolase"/>
    <property type="match status" value="1"/>
</dbReference>
<accession>I8UC57</accession>
<dbReference type="OrthoDB" id="9811121at2"/>
<dbReference type="PANTHER" id="PTHR43674">
    <property type="entry name" value="NITRILASE C965.09-RELATED"/>
    <property type="match status" value="1"/>
</dbReference>
<evidence type="ECO:0000256" key="1">
    <source>
        <dbReference type="ARBA" id="ARBA00022801"/>
    </source>
</evidence>
<dbReference type="SUPFAM" id="SSF56317">
    <property type="entry name" value="Carbon-nitrogen hydrolase"/>
    <property type="match status" value="1"/>
</dbReference>
<dbReference type="CDD" id="cd07197">
    <property type="entry name" value="nitrilase"/>
    <property type="match status" value="1"/>
</dbReference>
<organism evidence="3 4">
    <name type="scientific">Fictibacillus macauensis ZFHKF-1</name>
    <dbReference type="NCBI Taxonomy" id="1196324"/>
    <lineage>
        <taxon>Bacteria</taxon>
        <taxon>Bacillati</taxon>
        <taxon>Bacillota</taxon>
        <taxon>Bacilli</taxon>
        <taxon>Bacillales</taxon>
        <taxon>Fictibacillaceae</taxon>
        <taxon>Fictibacillus</taxon>
    </lineage>
</organism>
<dbReference type="STRING" id="1196324.A374_16368"/>
<dbReference type="InterPro" id="IPR003010">
    <property type="entry name" value="C-N_Hydrolase"/>
</dbReference>
<keyword evidence="1 3" id="KW-0378">Hydrolase</keyword>